<evidence type="ECO:0000313" key="2">
    <source>
        <dbReference type="Proteomes" id="UP000823399"/>
    </source>
</evidence>
<comment type="caution">
    <text evidence="1">The sequence shown here is derived from an EMBL/GenBank/DDBJ whole genome shotgun (WGS) entry which is preliminary data.</text>
</comment>
<dbReference type="AlphaFoldDB" id="A0A9P7FI55"/>
<accession>A0A9P7FI55</accession>
<dbReference type="OrthoDB" id="3254696at2759"/>
<organism evidence="1 2">
    <name type="scientific">Suillus discolor</name>
    <dbReference type="NCBI Taxonomy" id="1912936"/>
    <lineage>
        <taxon>Eukaryota</taxon>
        <taxon>Fungi</taxon>
        <taxon>Dikarya</taxon>
        <taxon>Basidiomycota</taxon>
        <taxon>Agaricomycotina</taxon>
        <taxon>Agaricomycetes</taxon>
        <taxon>Agaricomycetidae</taxon>
        <taxon>Boletales</taxon>
        <taxon>Suillineae</taxon>
        <taxon>Suillaceae</taxon>
        <taxon>Suillus</taxon>
    </lineage>
</organism>
<protein>
    <submittedName>
        <fullName evidence="1">Uncharacterized protein</fullName>
    </submittedName>
</protein>
<dbReference type="GeneID" id="64697607"/>
<dbReference type="EMBL" id="JABBWM010000003">
    <property type="protein sequence ID" value="KAG2119131.1"/>
    <property type="molecule type" value="Genomic_DNA"/>
</dbReference>
<reference evidence="1" key="1">
    <citation type="journal article" date="2020" name="New Phytol.">
        <title>Comparative genomics reveals dynamic genome evolution in host specialist ectomycorrhizal fungi.</title>
        <authorList>
            <person name="Lofgren L.A."/>
            <person name="Nguyen N.H."/>
            <person name="Vilgalys R."/>
            <person name="Ruytinx J."/>
            <person name="Liao H.L."/>
            <person name="Branco S."/>
            <person name="Kuo A."/>
            <person name="LaButti K."/>
            <person name="Lipzen A."/>
            <person name="Andreopoulos W."/>
            <person name="Pangilinan J."/>
            <person name="Riley R."/>
            <person name="Hundley H."/>
            <person name="Na H."/>
            <person name="Barry K."/>
            <person name="Grigoriev I.V."/>
            <person name="Stajich J.E."/>
            <person name="Kennedy P.G."/>
        </authorList>
    </citation>
    <scope>NUCLEOTIDE SEQUENCE</scope>
    <source>
        <strain evidence="1">FC423</strain>
    </source>
</reference>
<evidence type="ECO:0000313" key="1">
    <source>
        <dbReference type="EMBL" id="KAG2119131.1"/>
    </source>
</evidence>
<proteinExistence type="predicted"/>
<dbReference type="RefSeq" id="XP_041299240.1">
    <property type="nucleotide sequence ID" value="XM_041435348.1"/>
</dbReference>
<dbReference type="Proteomes" id="UP000823399">
    <property type="component" value="Unassembled WGS sequence"/>
</dbReference>
<keyword evidence="2" id="KW-1185">Reference proteome</keyword>
<gene>
    <name evidence="1" type="ORF">F5147DRAFT_668365</name>
</gene>
<sequence>MINGACRTLPRINGILVTRGWGTTFGHSFSIGGASFDLSQKVDSESFAWLGVGAHWLTKHTTGHLDKWRLAISQPLTAILFELRHLG</sequence>
<name>A0A9P7FI55_9AGAM</name>